<dbReference type="Pfam" id="PF08284">
    <property type="entry name" value="RVP_2"/>
    <property type="match status" value="1"/>
</dbReference>
<dbReference type="InterPro" id="IPR005162">
    <property type="entry name" value="Retrotrans_gag_dom"/>
</dbReference>
<evidence type="ECO:0000259" key="1">
    <source>
        <dbReference type="SMART" id="SM00343"/>
    </source>
</evidence>
<dbReference type="SUPFAM" id="SSF50630">
    <property type="entry name" value="Acid proteases"/>
    <property type="match status" value="1"/>
</dbReference>
<reference evidence="2" key="1">
    <citation type="journal article" date="2014" name="Nat. Commun.">
        <title>The emerging biofuel crop Camelina sativa retains a highly undifferentiated hexaploid genome structure.</title>
        <authorList>
            <person name="Kagale S."/>
            <person name="Koh C."/>
            <person name="Nixon J."/>
            <person name="Bollina V."/>
            <person name="Clarke W.E."/>
            <person name="Tuteja R."/>
            <person name="Spillane C."/>
            <person name="Robinson S.J."/>
            <person name="Links M.G."/>
            <person name="Clarke C."/>
            <person name="Higgins E.E."/>
            <person name="Huebert T."/>
            <person name="Sharpe A.G."/>
            <person name="Parkin I.A."/>
        </authorList>
    </citation>
    <scope>NUCLEOTIDE SEQUENCE [LARGE SCALE GENOMIC DNA]</scope>
    <source>
        <strain evidence="2">cv. DH55</strain>
    </source>
</reference>
<dbReference type="SUPFAM" id="SSF57756">
    <property type="entry name" value="Retrovirus zinc finger-like domains"/>
    <property type="match status" value="1"/>
</dbReference>
<feature type="domain" description="CCHC-type" evidence="1">
    <location>
        <begin position="182"/>
        <end position="198"/>
    </location>
</feature>
<dbReference type="Gene3D" id="4.10.60.10">
    <property type="entry name" value="Zinc finger, CCHC-type"/>
    <property type="match status" value="1"/>
</dbReference>
<dbReference type="SUPFAM" id="SSF56672">
    <property type="entry name" value="DNA/RNA polymerases"/>
    <property type="match status" value="1"/>
</dbReference>
<dbReference type="PANTHER" id="PTHR24559">
    <property type="entry name" value="TRANSPOSON TY3-I GAG-POL POLYPROTEIN"/>
    <property type="match status" value="1"/>
</dbReference>
<protein>
    <submittedName>
        <fullName evidence="3">Uncharacterized protein LOC109125471</fullName>
    </submittedName>
</protein>
<dbReference type="Gene3D" id="2.40.70.10">
    <property type="entry name" value="Acid Proteases"/>
    <property type="match status" value="1"/>
</dbReference>
<dbReference type="SMART" id="SM00343">
    <property type="entry name" value="ZnF_C2HC"/>
    <property type="match status" value="2"/>
</dbReference>
<dbReference type="InterPro" id="IPR043502">
    <property type="entry name" value="DNA/RNA_pol_sf"/>
</dbReference>
<dbReference type="InterPro" id="IPR001969">
    <property type="entry name" value="Aspartic_peptidase_AS"/>
</dbReference>
<dbReference type="Proteomes" id="UP000694864">
    <property type="component" value="Chromosome 7"/>
</dbReference>
<sequence length="605" mass="67739">MEDIFQSFQCPDHYRVYLAEHYLSGDARVWRMSVMSRRVQHAMTWMDFVGEFNAKYFPQEALDRIEVRFLGFTQGNRTVRELDAEFNWLVGYVARALEPESAQVQRLLLALRDDLRTRRSGLSRLLLFGKGGKPPQGQKRKFDAMQRLGSSGAGCFGCGSLEHRVASCPQRGNQPASPMTRVCYHCREAGHLRSSFPKLHLMVVAGSANKSAAGGTASVAFASGTTCVHDSGDRRNQWYLVHKVYVGTLLVGDFPSHVLFDSGATHCFITPECAKKEKIHGDTEERLLTIKVAGGGIIQVYGRARDVDIQVAGESMPTDMVISPVELSETDLKDCGYLSCPGREDDQEGSGGIFSYNIDVGVCRGYHHLGLIPYKMALAEMTKLKKQLEDLLGKDFIRPSTSPWGAPVLFVKKKDGSYHQILIDELDVRKTAIRTRYGHYEFVVMPSGLTNTSAEFMKLMNSVFLEFLDEFFIIFIDDILVYSKRYYRKFVRSFASMAQPMTKLTGKDESDEGLVNVSKVEGSEYQVSANGTILVHGRLMKAEHQVPGGLLQSLHIPEWKWDLITIDFVVGLPVSRTMDAIWVIVDRLTKSAHFLAIKKIDGAAV</sequence>
<dbReference type="PROSITE" id="PS00141">
    <property type="entry name" value="ASP_PROTEASE"/>
    <property type="match status" value="1"/>
</dbReference>
<dbReference type="InterPro" id="IPR053134">
    <property type="entry name" value="RNA-dir_DNA_polymerase"/>
</dbReference>
<name>A0ABM1Q7A9_CAMSA</name>
<organism evidence="2 3">
    <name type="scientific">Camelina sativa</name>
    <name type="common">False flax</name>
    <name type="synonym">Myagrum sativum</name>
    <dbReference type="NCBI Taxonomy" id="90675"/>
    <lineage>
        <taxon>Eukaryota</taxon>
        <taxon>Viridiplantae</taxon>
        <taxon>Streptophyta</taxon>
        <taxon>Embryophyta</taxon>
        <taxon>Tracheophyta</taxon>
        <taxon>Spermatophyta</taxon>
        <taxon>Magnoliopsida</taxon>
        <taxon>eudicotyledons</taxon>
        <taxon>Gunneridae</taxon>
        <taxon>Pentapetalae</taxon>
        <taxon>rosids</taxon>
        <taxon>malvids</taxon>
        <taxon>Brassicales</taxon>
        <taxon>Brassicaceae</taxon>
        <taxon>Camelineae</taxon>
        <taxon>Camelina</taxon>
    </lineage>
</organism>
<dbReference type="Gene3D" id="3.10.10.10">
    <property type="entry name" value="HIV Type 1 Reverse Transcriptase, subunit A, domain 1"/>
    <property type="match status" value="2"/>
</dbReference>
<feature type="domain" description="CCHC-type" evidence="1">
    <location>
        <begin position="154"/>
        <end position="170"/>
    </location>
</feature>
<dbReference type="InterPro" id="IPR001878">
    <property type="entry name" value="Znf_CCHC"/>
</dbReference>
<dbReference type="CDD" id="cd01647">
    <property type="entry name" value="RT_LTR"/>
    <property type="match status" value="1"/>
</dbReference>
<dbReference type="GeneID" id="109125471"/>
<dbReference type="PANTHER" id="PTHR24559:SF444">
    <property type="entry name" value="REVERSE TRANSCRIPTASE DOMAIN-CONTAINING PROTEIN"/>
    <property type="match status" value="1"/>
</dbReference>
<dbReference type="Pfam" id="PF03732">
    <property type="entry name" value="Retrotrans_gag"/>
    <property type="match status" value="1"/>
</dbReference>
<dbReference type="Pfam" id="PF00078">
    <property type="entry name" value="RVT_1"/>
    <property type="match status" value="1"/>
</dbReference>
<dbReference type="InterPro" id="IPR043128">
    <property type="entry name" value="Rev_trsase/Diguanyl_cyclase"/>
</dbReference>
<evidence type="ECO:0000313" key="3">
    <source>
        <dbReference type="RefSeq" id="XP_019082647.1"/>
    </source>
</evidence>
<reference evidence="3" key="2">
    <citation type="submission" date="2025-08" db="UniProtKB">
        <authorList>
            <consortium name="RefSeq"/>
        </authorList>
    </citation>
    <scope>IDENTIFICATION</scope>
    <source>
        <tissue evidence="3">Leaf</tissue>
    </source>
</reference>
<accession>A0ABM1Q7A9</accession>
<dbReference type="RefSeq" id="XP_019082647.1">
    <property type="nucleotide sequence ID" value="XM_019227102.1"/>
</dbReference>
<dbReference type="Gene3D" id="3.30.70.270">
    <property type="match status" value="1"/>
</dbReference>
<dbReference type="InterPro" id="IPR021109">
    <property type="entry name" value="Peptidase_aspartic_dom_sf"/>
</dbReference>
<dbReference type="CDD" id="cd00303">
    <property type="entry name" value="retropepsin_like"/>
    <property type="match status" value="1"/>
</dbReference>
<proteinExistence type="predicted"/>
<keyword evidence="2" id="KW-1185">Reference proteome</keyword>
<gene>
    <name evidence="3" type="primary">LOC109125471</name>
</gene>
<dbReference type="InterPro" id="IPR000477">
    <property type="entry name" value="RT_dom"/>
</dbReference>
<dbReference type="InterPro" id="IPR036875">
    <property type="entry name" value="Znf_CCHC_sf"/>
</dbReference>
<evidence type="ECO:0000313" key="2">
    <source>
        <dbReference type="Proteomes" id="UP000694864"/>
    </source>
</evidence>